<dbReference type="Proteomes" id="UP000813385">
    <property type="component" value="Unassembled WGS sequence"/>
</dbReference>
<dbReference type="CDD" id="cd07379">
    <property type="entry name" value="MPP_239FB"/>
    <property type="match status" value="1"/>
</dbReference>
<evidence type="ECO:0000259" key="1">
    <source>
        <dbReference type="Pfam" id="PF00149"/>
    </source>
</evidence>
<proteinExistence type="predicted"/>
<evidence type="ECO:0000313" key="3">
    <source>
        <dbReference type="Proteomes" id="UP000813385"/>
    </source>
</evidence>
<keyword evidence="3" id="KW-1185">Reference proteome</keyword>
<organism evidence="2 3">
    <name type="scientific">Plectosphaerella cucumerina</name>
    <dbReference type="NCBI Taxonomy" id="40658"/>
    <lineage>
        <taxon>Eukaryota</taxon>
        <taxon>Fungi</taxon>
        <taxon>Dikarya</taxon>
        <taxon>Ascomycota</taxon>
        <taxon>Pezizomycotina</taxon>
        <taxon>Sordariomycetes</taxon>
        <taxon>Hypocreomycetidae</taxon>
        <taxon>Glomerellales</taxon>
        <taxon>Plectosphaerellaceae</taxon>
        <taxon>Plectosphaerella</taxon>
    </lineage>
</organism>
<comment type="caution">
    <text evidence="2">The sequence shown here is derived from an EMBL/GenBank/DDBJ whole genome shotgun (WGS) entry which is preliminary data.</text>
</comment>
<accession>A0A8K0T8P0</accession>
<dbReference type="InterPro" id="IPR004843">
    <property type="entry name" value="Calcineurin-like_PHP"/>
</dbReference>
<sequence>MPTTSVRTRILIISDTHGRKPLEGDDQYDASGNRVQTYSFPLPAADVAIHCGDLTARSTTAEYESTFSMLRELSAPLKLVIPGNHDRTLDPVHWSRFVQWKEQIGTKGPALDELRARADHVRAIVDAAAADNVIFLGEGSHEFTLANGAKLRTYASPLTPEYGLWGFQYPPGSHRFDIPEGVDVAFTHGPPKDVLDATVNQETAGCPQLFDAICRARPKIHCFGHIHEAWGAKLVDWAPAAPGNRIAAEAFEKTQWIDGYGLVDNPEERAQALREAKCRPVDLTPGGDLSFTAGQQTLFVNAAIMDVAYRPRNAPWLVDIDLPRAGNHDDGITHL</sequence>
<reference evidence="2" key="1">
    <citation type="journal article" date="2021" name="Nat. Commun.">
        <title>Genetic determinants of endophytism in the Arabidopsis root mycobiome.</title>
        <authorList>
            <person name="Mesny F."/>
            <person name="Miyauchi S."/>
            <person name="Thiergart T."/>
            <person name="Pickel B."/>
            <person name="Atanasova L."/>
            <person name="Karlsson M."/>
            <person name="Huettel B."/>
            <person name="Barry K.W."/>
            <person name="Haridas S."/>
            <person name="Chen C."/>
            <person name="Bauer D."/>
            <person name="Andreopoulos W."/>
            <person name="Pangilinan J."/>
            <person name="LaButti K."/>
            <person name="Riley R."/>
            <person name="Lipzen A."/>
            <person name="Clum A."/>
            <person name="Drula E."/>
            <person name="Henrissat B."/>
            <person name="Kohler A."/>
            <person name="Grigoriev I.V."/>
            <person name="Martin F.M."/>
            <person name="Hacquard S."/>
        </authorList>
    </citation>
    <scope>NUCLEOTIDE SEQUENCE</scope>
    <source>
        <strain evidence="2">MPI-CAGE-AT-0016</strain>
    </source>
</reference>
<dbReference type="GO" id="GO:0016787">
    <property type="term" value="F:hydrolase activity"/>
    <property type="evidence" value="ECO:0007669"/>
    <property type="project" value="InterPro"/>
</dbReference>
<dbReference type="Pfam" id="PF00149">
    <property type="entry name" value="Metallophos"/>
    <property type="match status" value="1"/>
</dbReference>
<evidence type="ECO:0000313" key="2">
    <source>
        <dbReference type="EMBL" id="KAH7358331.1"/>
    </source>
</evidence>
<gene>
    <name evidence="2" type="ORF">B0T11DRAFT_340645</name>
</gene>
<dbReference type="InterPro" id="IPR029052">
    <property type="entry name" value="Metallo-depent_PP-like"/>
</dbReference>
<dbReference type="PANTHER" id="PTHR12905:SF0">
    <property type="entry name" value="CALCINEURIN-LIKE PHOSPHOESTERASE DOMAIN-CONTAINING PROTEIN"/>
    <property type="match status" value="1"/>
</dbReference>
<feature type="domain" description="Calcineurin-like phosphoesterase" evidence="1">
    <location>
        <begin position="9"/>
        <end position="228"/>
    </location>
</feature>
<dbReference type="Gene3D" id="3.60.21.10">
    <property type="match status" value="1"/>
</dbReference>
<dbReference type="AlphaFoldDB" id="A0A8K0T8P0"/>
<name>A0A8K0T8P0_9PEZI</name>
<dbReference type="SUPFAM" id="SSF56300">
    <property type="entry name" value="Metallo-dependent phosphatases"/>
    <property type="match status" value="1"/>
</dbReference>
<dbReference type="PANTHER" id="PTHR12905">
    <property type="entry name" value="METALLOPHOSPHOESTERASE"/>
    <property type="match status" value="1"/>
</dbReference>
<dbReference type="EMBL" id="JAGPXD010000004">
    <property type="protein sequence ID" value="KAH7358331.1"/>
    <property type="molecule type" value="Genomic_DNA"/>
</dbReference>
<dbReference type="OrthoDB" id="630188at2759"/>
<protein>
    <submittedName>
        <fullName evidence="2">Metallophosphoesterase domain-containing protein</fullName>
    </submittedName>
</protein>
<dbReference type="InterPro" id="IPR051693">
    <property type="entry name" value="UPF0046_metallophosphoest"/>
</dbReference>